<sequence length="933" mass="102936">MADPTCSHWLWVSGGKNPSIRQSGRLKQITSALDSQAPCPSMNILIGSRQPMDLITKPKRNPGSLCLDLSSGTADCEPLLLASAALPSPGSTKRFRCCPSKKETLLRSNISDIDAQTFVYSRLLYPFVDVFCLYSYGLSDLTKISRWIATWPSQEHTIWKPSLLVILDGRHEQQSDAATIAERVCASTVKTIASRALDSYFFEAAFVRSPGGSLSSTNHTYLHRHISSARQRRQDAGLLFSVEHFDTLFDRAFESASILHEQLFDPVLSSRRDFPVSTQLADNLVHFTDQVHLAKDLLSFASPIIASSLLLDQYMPDMHLFNPKDVFNRLYRDACTRACNQTAMKDRNDGFLLPSSLLSSISSNLIGLFGRLKEGERAVSVHRSTLAIHVERWPDVKIKNICLSCLVQVPQHKLWCGHWVCENCLQVFGTSNAADPFLFTLPHCLLDGQPVNLVVRIRPPTAGQSIICIDGGGVRGIIPPAILNKIQEQLDLPIPVQEFFTMAYGVSAGALIVLAMFADGWSVERCAIEFEQLARMAFRPNLLPPLPGANWIRSILLDSMYAESNIETPLKTAFGDGVLTETPYAKRVGSKIGVLTATVVRPSLCLFTNYNGTGRERNGHLVLREADNVKTWEIGRIGTAAPLYFPAKYLAGLGTFQDAGVLANNPIVVALAEFAAMNENTQPDILLNIGTGTLPKDTLKDQRPRFVKDSWLIRLKRAYMSLMQGKKNWDDAANTSNSMGGGGGRYRLDLTLTQLPSLDDIASMPRLTSLVSSDATMLRVIPNIAHHLFATLFYFELDTLPQTSGSSLELSGQILCIRKGQDRALPEITKRLRKSTVYVNGKSVLPVLEIDEHGNIQLAVSCIAGHSISIELQQEGSKQAFPLSGSPYNLSKLIASTSATAVFGTRTHKKRKREVACSRPSKRRKRCGVCFLS</sequence>
<gene>
    <name evidence="6" type="ORF">FMAN_15483</name>
</gene>
<evidence type="ECO:0000313" key="7">
    <source>
        <dbReference type="Proteomes" id="UP000184255"/>
    </source>
</evidence>
<reference evidence="7" key="1">
    <citation type="journal article" date="2016" name="Genome Biol. Evol.">
        <title>Comparative 'omics' of the Fusarium fujikuroi species complex highlights differences in genetic potential and metabolite synthesis.</title>
        <authorList>
            <person name="Niehaus E.-M."/>
            <person name="Muensterkoetter M."/>
            <person name="Proctor R.H."/>
            <person name="Brown D.W."/>
            <person name="Sharon A."/>
            <person name="Idan Y."/>
            <person name="Oren-Young L."/>
            <person name="Sieber C.M."/>
            <person name="Novak O."/>
            <person name="Pencik A."/>
            <person name="Tarkowska D."/>
            <person name="Hromadova K."/>
            <person name="Freeman S."/>
            <person name="Maymon M."/>
            <person name="Elazar M."/>
            <person name="Youssef S.A."/>
            <person name="El-Shabrawy E.S.M."/>
            <person name="Shalaby A.B.A."/>
            <person name="Houterman P."/>
            <person name="Brock N.L."/>
            <person name="Burkhardt I."/>
            <person name="Tsavkelova E.A."/>
            <person name="Dickschat J.S."/>
            <person name="Galuszka P."/>
            <person name="Gueldener U."/>
            <person name="Tudzynski B."/>
        </authorList>
    </citation>
    <scope>NUCLEOTIDE SEQUENCE [LARGE SCALE GENOMIC DNA]</scope>
    <source>
        <strain evidence="7">MRC7560</strain>
    </source>
</reference>
<dbReference type="PANTHER" id="PTHR24185:SF1">
    <property type="entry name" value="CALCIUM-INDEPENDENT PHOSPHOLIPASE A2-GAMMA"/>
    <property type="match status" value="1"/>
</dbReference>
<dbReference type="GO" id="GO:0016042">
    <property type="term" value="P:lipid catabolic process"/>
    <property type="evidence" value="ECO:0007669"/>
    <property type="project" value="UniProtKB-UniRule"/>
</dbReference>
<evidence type="ECO:0000313" key="6">
    <source>
        <dbReference type="EMBL" id="CVL09319.1"/>
    </source>
</evidence>
<feature type="active site" description="Nucleophile" evidence="4">
    <location>
        <position position="507"/>
    </location>
</feature>
<dbReference type="Gene3D" id="3.40.1090.10">
    <property type="entry name" value="Cytosolic phospholipase A2 catalytic domain"/>
    <property type="match status" value="1"/>
</dbReference>
<dbReference type="InterPro" id="IPR002641">
    <property type="entry name" value="PNPLA_dom"/>
</dbReference>
<dbReference type="VEuPathDB" id="FungiDB:FMAN_15483"/>
<feature type="domain" description="PNPLA" evidence="5">
    <location>
        <begin position="467"/>
        <end position="671"/>
    </location>
</feature>
<evidence type="ECO:0000256" key="2">
    <source>
        <dbReference type="ARBA" id="ARBA00022963"/>
    </source>
</evidence>
<dbReference type="Pfam" id="PF01734">
    <property type="entry name" value="Patatin"/>
    <property type="match status" value="1"/>
</dbReference>
<evidence type="ECO:0000256" key="3">
    <source>
        <dbReference type="ARBA" id="ARBA00023098"/>
    </source>
</evidence>
<keyword evidence="7" id="KW-1185">Reference proteome</keyword>
<dbReference type="CDD" id="cd07199">
    <property type="entry name" value="Pat17_PNPLA8_PNPLA9_like"/>
    <property type="match status" value="1"/>
</dbReference>
<dbReference type="EMBL" id="FCQH01000039">
    <property type="protein sequence ID" value="CVL09319.1"/>
    <property type="molecule type" value="Genomic_DNA"/>
</dbReference>
<organism evidence="6 7">
    <name type="scientific">Fusarium mangiferae</name>
    <name type="common">Mango malformation disease fungus</name>
    <dbReference type="NCBI Taxonomy" id="192010"/>
    <lineage>
        <taxon>Eukaryota</taxon>
        <taxon>Fungi</taxon>
        <taxon>Dikarya</taxon>
        <taxon>Ascomycota</taxon>
        <taxon>Pezizomycotina</taxon>
        <taxon>Sordariomycetes</taxon>
        <taxon>Hypocreomycetidae</taxon>
        <taxon>Hypocreales</taxon>
        <taxon>Nectriaceae</taxon>
        <taxon>Fusarium</taxon>
        <taxon>Fusarium fujikuroi species complex</taxon>
    </lineage>
</organism>
<dbReference type="GO" id="GO:0047499">
    <property type="term" value="F:calcium-independent phospholipase A2 activity"/>
    <property type="evidence" value="ECO:0007669"/>
    <property type="project" value="TreeGrafter"/>
</dbReference>
<dbReference type="Proteomes" id="UP000184255">
    <property type="component" value="Unassembled WGS sequence"/>
</dbReference>
<dbReference type="GO" id="GO:0016020">
    <property type="term" value="C:membrane"/>
    <property type="evidence" value="ECO:0007669"/>
    <property type="project" value="TreeGrafter"/>
</dbReference>
<keyword evidence="3 4" id="KW-0443">Lipid metabolism</keyword>
<evidence type="ECO:0000256" key="1">
    <source>
        <dbReference type="ARBA" id="ARBA00022801"/>
    </source>
</evidence>
<feature type="short sequence motif" description="GXGXXG" evidence="4">
    <location>
        <begin position="471"/>
        <end position="476"/>
    </location>
</feature>
<dbReference type="PANTHER" id="PTHR24185">
    <property type="entry name" value="CALCIUM-INDEPENDENT PHOSPHOLIPASE A2-GAMMA"/>
    <property type="match status" value="1"/>
</dbReference>
<name>A0A1L7UFZ8_FUSMA</name>
<keyword evidence="1 4" id="KW-0378">Hydrolase</keyword>
<feature type="active site" description="Proton acceptor" evidence="4">
    <location>
        <position position="658"/>
    </location>
</feature>
<evidence type="ECO:0000259" key="5">
    <source>
        <dbReference type="PROSITE" id="PS51635"/>
    </source>
</evidence>
<dbReference type="GO" id="GO:0046486">
    <property type="term" value="P:glycerolipid metabolic process"/>
    <property type="evidence" value="ECO:0007669"/>
    <property type="project" value="UniProtKB-ARBA"/>
</dbReference>
<comment type="caution">
    <text evidence="6">The sequence shown here is derived from an EMBL/GenBank/DDBJ whole genome shotgun (WGS) entry which is preliminary data.</text>
</comment>
<dbReference type="SUPFAM" id="SSF52151">
    <property type="entry name" value="FabD/lysophospholipase-like"/>
    <property type="match status" value="1"/>
</dbReference>
<dbReference type="RefSeq" id="XP_041691574.1">
    <property type="nucleotide sequence ID" value="XM_041826226.1"/>
</dbReference>
<protein>
    <recommendedName>
        <fullName evidence="5">PNPLA domain-containing protein</fullName>
    </recommendedName>
</protein>
<dbReference type="GeneID" id="65094723"/>
<accession>A0A1L7UFZ8</accession>
<comment type="caution">
    <text evidence="4">Lacks conserved residue(s) required for the propagation of feature annotation.</text>
</comment>
<dbReference type="GO" id="GO:0019369">
    <property type="term" value="P:arachidonate metabolic process"/>
    <property type="evidence" value="ECO:0007669"/>
    <property type="project" value="TreeGrafter"/>
</dbReference>
<dbReference type="InterPro" id="IPR016035">
    <property type="entry name" value="Acyl_Trfase/lysoPLipase"/>
</dbReference>
<feature type="short sequence motif" description="GXSXG" evidence="4">
    <location>
        <begin position="505"/>
        <end position="509"/>
    </location>
</feature>
<keyword evidence="2 4" id="KW-0442">Lipid degradation</keyword>
<dbReference type="PROSITE" id="PS51635">
    <property type="entry name" value="PNPLA"/>
    <property type="match status" value="1"/>
</dbReference>
<evidence type="ECO:0000256" key="4">
    <source>
        <dbReference type="PROSITE-ProRule" id="PRU01161"/>
    </source>
</evidence>
<dbReference type="AlphaFoldDB" id="A0A1L7UFZ8"/>
<proteinExistence type="predicted"/>